<dbReference type="Proteomes" id="UP001549363">
    <property type="component" value="Unassembled WGS sequence"/>
</dbReference>
<dbReference type="InterPro" id="IPR013217">
    <property type="entry name" value="Methyltransf_12"/>
</dbReference>
<keyword evidence="3" id="KW-1185">Reference proteome</keyword>
<accession>A0ABV2PH78</accession>
<dbReference type="InterPro" id="IPR029063">
    <property type="entry name" value="SAM-dependent_MTases_sf"/>
</dbReference>
<dbReference type="EC" id="2.1.1.-" evidence="2"/>
<feature type="domain" description="Methyltransferase type 12" evidence="1">
    <location>
        <begin position="49"/>
        <end position="146"/>
    </location>
</feature>
<comment type="caution">
    <text evidence="2">The sequence shown here is derived from an EMBL/GenBank/DDBJ whole genome shotgun (WGS) entry which is preliminary data.</text>
</comment>
<name>A0ABV2PH78_9BACI</name>
<dbReference type="Gene3D" id="3.40.50.150">
    <property type="entry name" value="Vaccinia Virus protein VP39"/>
    <property type="match status" value="1"/>
</dbReference>
<evidence type="ECO:0000313" key="3">
    <source>
        <dbReference type="Proteomes" id="UP001549363"/>
    </source>
</evidence>
<organism evidence="2 3">
    <name type="scientific">Lysinibacillus parviboronicapiens</name>
    <dbReference type="NCBI Taxonomy" id="436516"/>
    <lineage>
        <taxon>Bacteria</taxon>
        <taxon>Bacillati</taxon>
        <taxon>Bacillota</taxon>
        <taxon>Bacilli</taxon>
        <taxon>Bacillales</taxon>
        <taxon>Bacillaceae</taxon>
        <taxon>Lysinibacillus</taxon>
    </lineage>
</organism>
<dbReference type="GO" id="GO:0032259">
    <property type="term" value="P:methylation"/>
    <property type="evidence" value="ECO:0007669"/>
    <property type="project" value="UniProtKB-KW"/>
</dbReference>
<keyword evidence="2" id="KW-0489">Methyltransferase</keyword>
<dbReference type="SUPFAM" id="SSF53335">
    <property type="entry name" value="S-adenosyl-L-methionine-dependent methyltransferases"/>
    <property type="match status" value="1"/>
</dbReference>
<dbReference type="RefSeq" id="WP_354471359.1">
    <property type="nucleotide sequence ID" value="NZ_JBEPSB010000004.1"/>
</dbReference>
<dbReference type="GO" id="GO:0008168">
    <property type="term" value="F:methyltransferase activity"/>
    <property type="evidence" value="ECO:0007669"/>
    <property type="project" value="UniProtKB-KW"/>
</dbReference>
<evidence type="ECO:0000259" key="1">
    <source>
        <dbReference type="Pfam" id="PF08242"/>
    </source>
</evidence>
<dbReference type="PANTHER" id="PTHR43591:SF110">
    <property type="entry name" value="RHODANESE DOMAIN-CONTAINING PROTEIN"/>
    <property type="match status" value="1"/>
</dbReference>
<dbReference type="Pfam" id="PF08242">
    <property type="entry name" value="Methyltransf_12"/>
    <property type="match status" value="1"/>
</dbReference>
<evidence type="ECO:0000313" key="2">
    <source>
        <dbReference type="EMBL" id="MET4560260.1"/>
    </source>
</evidence>
<proteinExistence type="predicted"/>
<dbReference type="EMBL" id="JBEPSB010000004">
    <property type="protein sequence ID" value="MET4560260.1"/>
    <property type="molecule type" value="Genomic_DNA"/>
</dbReference>
<reference evidence="2 3" key="1">
    <citation type="submission" date="2024-06" db="EMBL/GenBank/DDBJ databases">
        <title>Sorghum-associated microbial communities from plants grown in Nebraska, USA.</title>
        <authorList>
            <person name="Schachtman D."/>
        </authorList>
    </citation>
    <scope>NUCLEOTIDE SEQUENCE [LARGE SCALE GENOMIC DNA]</scope>
    <source>
        <strain evidence="2 3">736</strain>
    </source>
</reference>
<keyword evidence="2" id="KW-0808">Transferase</keyword>
<dbReference type="PANTHER" id="PTHR43591">
    <property type="entry name" value="METHYLTRANSFERASE"/>
    <property type="match status" value="1"/>
</dbReference>
<protein>
    <submittedName>
        <fullName evidence="2">tRNA (Cmo5U34)-methyltransferase</fullName>
        <ecNumber evidence="2">2.1.1.-</ecNumber>
    </submittedName>
</protein>
<dbReference type="CDD" id="cd02440">
    <property type="entry name" value="AdoMet_MTases"/>
    <property type="match status" value="1"/>
</dbReference>
<sequence>MDHALTYNSEKALAYEKNTRISIPTYDALFAMIKSYFRAQLDDKEASLLVIGAGGGNELSAWGPSNPNWTFTGVDPSEEMLQIANKKSVQLGLERRVRLIHGTIDNLPPQDFKFDAVSCILVLHFIDDIQEKLTLLKKIKNHLKPGKPFVVVSAYGDRDSDELHNNIKVWQSFFLDAGYEKSKTEDMAKVIMNISFISENQIEQLLTEAGFINVTRFYTTGFFAGWICHAQE</sequence>
<gene>
    <name evidence="2" type="ORF">ABIA69_001404</name>
</gene>